<evidence type="ECO:0000313" key="2">
    <source>
        <dbReference type="Proteomes" id="UP000297396"/>
    </source>
</evidence>
<dbReference type="OrthoDB" id="10000062at2"/>
<sequence>MIDLAQNLEQMMGHKGASDRLKAAQALGTAAKGYTTYQNIASGGALAKAEAGLGFSHKRASHSAYAEQSVGNTVNAQHINVKARSGDINAKQTAFTSRDKDGNRLSNSSVMLDAAKQVNLTAGQNVEKVKGKQQSSGAEVGVGASVGAQDVNQMLKEQGIRSKCDYRFERSRCGILWR</sequence>
<protein>
    <submittedName>
        <fullName evidence="1">Uncharacterized protein</fullName>
    </submittedName>
</protein>
<dbReference type="Pfam" id="PF13332">
    <property type="entry name" value="Fil_haemagg_2"/>
    <property type="match status" value="1"/>
</dbReference>
<dbReference type="AlphaFoldDB" id="A0A4Y9JRW2"/>
<accession>A0A4Y9JRW2</accession>
<dbReference type="InterPro" id="IPR025157">
    <property type="entry name" value="Hemagglutinin_rpt"/>
</dbReference>
<dbReference type="GO" id="GO:0003824">
    <property type="term" value="F:catalytic activity"/>
    <property type="evidence" value="ECO:0007669"/>
    <property type="project" value="UniProtKB-ARBA"/>
</dbReference>
<gene>
    <name evidence="1" type="ORF">E4T80_12510</name>
</gene>
<comment type="caution">
    <text evidence="1">The sequence shown here is derived from an EMBL/GenBank/DDBJ whole genome shotgun (WGS) entry which is preliminary data.</text>
</comment>
<dbReference type="Proteomes" id="UP000297396">
    <property type="component" value="Unassembled WGS sequence"/>
</dbReference>
<dbReference type="RefSeq" id="WP_135058709.1">
    <property type="nucleotide sequence ID" value="NZ_JADGLC010000057.1"/>
</dbReference>
<organism evidence="1 2">
    <name type="scientific">Muribacter muris</name>
    <dbReference type="NCBI Taxonomy" id="67855"/>
    <lineage>
        <taxon>Bacteria</taxon>
        <taxon>Pseudomonadati</taxon>
        <taxon>Pseudomonadota</taxon>
        <taxon>Gammaproteobacteria</taxon>
        <taxon>Pasteurellales</taxon>
        <taxon>Pasteurellaceae</taxon>
        <taxon>Muribacter</taxon>
    </lineage>
</organism>
<dbReference type="EMBL" id="SPPA01000057">
    <property type="protein sequence ID" value="TFV07216.1"/>
    <property type="molecule type" value="Genomic_DNA"/>
</dbReference>
<name>A0A4Y9JRW2_9PAST</name>
<proteinExistence type="predicted"/>
<evidence type="ECO:0000313" key="1">
    <source>
        <dbReference type="EMBL" id="TFV07216.1"/>
    </source>
</evidence>
<reference evidence="1 2" key="1">
    <citation type="submission" date="2019-03" db="EMBL/GenBank/DDBJ databases">
        <title>Diversity of the mouse oral microbiome.</title>
        <authorList>
            <person name="Joseph S."/>
            <person name="Aduse-Opoku J."/>
            <person name="Curtis M."/>
            <person name="Wade W."/>
            <person name="Hashim A."/>
        </authorList>
    </citation>
    <scope>NUCLEOTIDE SEQUENCE [LARGE SCALE GENOMIC DNA]</scope>
    <source>
        <strain evidence="1 2">WT12</strain>
    </source>
</reference>